<proteinExistence type="inferred from homology"/>
<dbReference type="Pfam" id="PF00593">
    <property type="entry name" value="TonB_dep_Rec_b-barrel"/>
    <property type="match status" value="1"/>
</dbReference>
<protein>
    <submittedName>
        <fullName evidence="16">Iron complex outermembrane recepter protein</fullName>
    </submittedName>
</protein>
<comment type="subcellular location">
    <subcellularLocation>
        <location evidence="1 11">Cell outer membrane</location>
        <topology evidence="1 11">Multi-pass membrane protein</topology>
    </subcellularLocation>
</comment>
<keyword evidence="13" id="KW-0732">Signal</keyword>
<reference evidence="17" key="1">
    <citation type="submission" date="2016-11" db="EMBL/GenBank/DDBJ databases">
        <authorList>
            <person name="Varghese N."/>
            <person name="Submissions S."/>
        </authorList>
    </citation>
    <scope>NUCLEOTIDE SEQUENCE [LARGE SCALE GENOMIC DNA]</scope>
    <source>
        <strain evidence="17">DSM 26134</strain>
    </source>
</reference>
<dbReference type="PANTHER" id="PTHR32552">
    <property type="entry name" value="FERRICHROME IRON RECEPTOR-RELATED"/>
    <property type="match status" value="1"/>
</dbReference>
<dbReference type="Pfam" id="PF07715">
    <property type="entry name" value="Plug"/>
    <property type="match status" value="1"/>
</dbReference>
<comment type="similarity">
    <text evidence="11 12">Belongs to the TonB-dependent receptor family.</text>
</comment>
<evidence type="ECO:0000256" key="12">
    <source>
        <dbReference type="RuleBase" id="RU003357"/>
    </source>
</evidence>
<evidence type="ECO:0000256" key="8">
    <source>
        <dbReference type="ARBA" id="ARBA00023077"/>
    </source>
</evidence>
<keyword evidence="5 11" id="KW-0812">Transmembrane</keyword>
<evidence type="ECO:0000256" key="4">
    <source>
        <dbReference type="ARBA" id="ARBA00022496"/>
    </source>
</evidence>
<dbReference type="InterPro" id="IPR036942">
    <property type="entry name" value="Beta-barrel_TonB_sf"/>
</dbReference>
<dbReference type="InterPro" id="IPR000531">
    <property type="entry name" value="Beta-barrel_TonB"/>
</dbReference>
<keyword evidence="2 11" id="KW-0813">Transport</keyword>
<keyword evidence="7" id="KW-0406">Ion transport</keyword>
<feature type="signal peptide" evidence="13">
    <location>
        <begin position="1"/>
        <end position="22"/>
    </location>
</feature>
<feature type="domain" description="TonB-dependent receptor plug" evidence="15">
    <location>
        <begin position="48"/>
        <end position="153"/>
    </location>
</feature>
<dbReference type="STRING" id="156994.SAMN04488028_10245"/>
<keyword evidence="10 11" id="KW-0998">Cell outer membrane</keyword>
<keyword evidence="3 11" id="KW-1134">Transmembrane beta strand</keyword>
<dbReference type="PROSITE" id="PS52016">
    <property type="entry name" value="TONB_DEPENDENT_REC_3"/>
    <property type="match status" value="1"/>
</dbReference>
<dbReference type="InterPro" id="IPR012910">
    <property type="entry name" value="Plug_dom"/>
</dbReference>
<dbReference type="InterPro" id="IPR039426">
    <property type="entry name" value="TonB-dep_rcpt-like"/>
</dbReference>
<dbReference type="AlphaFoldDB" id="A0A1M6N0Z0"/>
<keyword evidence="9 11" id="KW-0472">Membrane</keyword>
<evidence type="ECO:0000256" key="10">
    <source>
        <dbReference type="ARBA" id="ARBA00023237"/>
    </source>
</evidence>
<dbReference type="Gene3D" id="2.40.170.20">
    <property type="entry name" value="TonB-dependent receptor, beta-barrel domain"/>
    <property type="match status" value="1"/>
</dbReference>
<evidence type="ECO:0000256" key="5">
    <source>
        <dbReference type="ARBA" id="ARBA00022692"/>
    </source>
</evidence>
<evidence type="ECO:0000256" key="6">
    <source>
        <dbReference type="ARBA" id="ARBA00023004"/>
    </source>
</evidence>
<dbReference type="InterPro" id="IPR037066">
    <property type="entry name" value="Plug_dom_sf"/>
</dbReference>
<evidence type="ECO:0000256" key="3">
    <source>
        <dbReference type="ARBA" id="ARBA00022452"/>
    </source>
</evidence>
<dbReference type="EMBL" id="FRAA01000002">
    <property type="protein sequence ID" value="SHJ89292.1"/>
    <property type="molecule type" value="Genomic_DNA"/>
</dbReference>
<evidence type="ECO:0000259" key="15">
    <source>
        <dbReference type="Pfam" id="PF07715"/>
    </source>
</evidence>
<evidence type="ECO:0000313" key="17">
    <source>
        <dbReference type="Proteomes" id="UP000184474"/>
    </source>
</evidence>
<evidence type="ECO:0000256" key="13">
    <source>
        <dbReference type="SAM" id="SignalP"/>
    </source>
</evidence>
<dbReference type="RefSeq" id="WP_084190407.1">
    <property type="nucleotide sequence ID" value="NZ_FRAA01000002.1"/>
</dbReference>
<accession>A0A1M6N0Z0</accession>
<dbReference type="GO" id="GO:0009279">
    <property type="term" value="C:cell outer membrane"/>
    <property type="evidence" value="ECO:0007669"/>
    <property type="project" value="UniProtKB-SubCell"/>
</dbReference>
<dbReference type="Proteomes" id="UP000184474">
    <property type="component" value="Unassembled WGS sequence"/>
</dbReference>
<keyword evidence="8 12" id="KW-0798">TonB box</keyword>
<evidence type="ECO:0000256" key="7">
    <source>
        <dbReference type="ARBA" id="ARBA00023065"/>
    </source>
</evidence>
<evidence type="ECO:0000256" key="9">
    <source>
        <dbReference type="ARBA" id="ARBA00023136"/>
    </source>
</evidence>
<name>A0A1M6N0Z0_REIAG</name>
<keyword evidence="4" id="KW-0410">Iron transport</keyword>
<keyword evidence="6" id="KW-0408">Iron</keyword>
<dbReference type="SUPFAM" id="SSF56935">
    <property type="entry name" value="Porins"/>
    <property type="match status" value="1"/>
</dbReference>
<dbReference type="GO" id="GO:0006826">
    <property type="term" value="P:iron ion transport"/>
    <property type="evidence" value="ECO:0007669"/>
    <property type="project" value="UniProtKB-KW"/>
</dbReference>
<dbReference type="Gene3D" id="2.170.130.10">
    <property type="entry name" value="TonB-dependent receptor, plug domain"/>
    <property type="match status" value="1"/>
</dbReference>
<evidence type="ECO:0000256" key="1">
    <source>
        <dbReference type="ARBA" id="ARBA00004571"/>
    </source>
</evidence>
<evidence type="ECO:0000313" key="16">
    <source>
        <dbReference type="EMBL" id="SHJ89292.1"/>
    </source>
</evidence>
<dbReference type="PANTHER" id="PTHR32552:SF81">
    <property type="entry name" value="TONB-DEPENDENT OUTER MEMBRANE RECEPTOR"/>
    <property type="match status" value="1"/>
</dbReference>
<organism evidence="16 17">
    <name type="scientific">Reichenbachiella agariperforans</name>
    <dbReference type="NCBI Taxonomy" id="156994"/>
    <lineage>
        <taxon>Bacteria</taxon>
        <taxon>Pseudomonadati</taxon>
        <taxon>Bacteroidota</taxon>
        <taxon>Cytophagia</taxon>
        <taxon>Cytophagales</taxon>
        <taxon>Reichenbachiellaceae</taxon>
        <taxon>Reichenbachiella</taxon>
    </lineage>
</organism>
<evidence type="ECO:0000256" key="11">
    <source>
        <dbReference type="PROSITE-ProRule" id="PRU01360"/>
    </source>
</evidence>
<sequence>MFYRSALLTFMSLGFFAMSSWAQGGDSTEFVLEEVTIVSGLFEEKIVDFGGAVSALDFQQINAGDELTLQPVLNAIPGVYMQSGTLSTNRITIRGIGARSPFGTDKIKAYLDEIPLSTGEGETTIEDIDFATLEQIEVFRGPISTIYGAGLGGAIRFQTLKPEGFPKASVEAMFGSFGLRQYRVSGQVADDKRSLNLLYQDVHSDGYRDNNTYDRQSITLLGQSVWQEHSEFTLYANYTFLESFIPSSLGVDDYEDNPEQAASSWGDAEGKEDSERFRVGLTLKTNYSSRTESHVTLFVNGSKASEVRPSFLGNLTSDQLNTGIRAKVRRSFLADEQLHVVLGVEGFLESYRYREFVNDAGQNGDKTLDLDQQRNYGNVFVATEYYPSDQWILTLGANMNWSQYDLHDQFNTGTADQSGGYGFEPVFSPKVSIVNKLSDDFSAYALMSHGFSLPSFEQTLYPGGQVNKDLKPESGWNYEFGLKGDVIKGKLYAEIVGYAMYTEDLIVNREKNQVTIGVNAGSARHYGLEILIDHEIWQSPMVRVDQRLSYALMDYHFADFVDGEEDYSGNRMTGVPNYTLDYTLRAQMTKGFFGHVNLQAVGSRTILDNASLQTEAYCLLNAKVGYQRAFGQLDLSVYLGGNNLSDTRYASMLLINASSQRYYYPGLPINYYSGVKAAYRF</sequence>
<evidence type="ECO:0000256" key="2">
    <source>
        <dbReference type="ARBA" id="ARBA00022448"/>
    </source>
</evidence>
<feature type="domain" description="TonB-dependent receptor-like beta-barrel" evidence="14">
    <location>
        <begin position="227"/>
        <end position="644"/>
    </location>
</feature>
<keyword evidence="17" id="KW-1185">Reference proteome</keyword>
<evidence type="ECO:0000259" key="14">
    <source>
        <dbReference type="Pfam" id="PF00593"/>
    </source>
</evidence>
<gene>
    <name evidence="16" type="ORF">SAMN04488028_10245</name>
</gene>
<feature type="chain" id="PRO_5013178186" evidence="13">
    <location>
        <begin position="23"/>
        <end position="681"/>
    </location>
</feature>